<dbReference type="EMBL" id="PTIX01000015">
    <property type="protein sequence ID" value="PPK65231.1"/>
    <property type="molecule type" value="Genomic_DNA"/>
</dbReference>
<sequence length="39" mass="4335">MPDPQELQTLLTAMAESEPEPGKAEQIEFGTVAWYLDTP</sequence>
<proteinExistence type="predicted"/>
<accession>A0A2S6GJA2</accession>
<reference evidence="1 2" key="1">
    <citation type="submission" date="2018-02" db="EMBL/GenBank/DDBJ databases">
        <title>Genomic Encyclopedia of Archaeal and Bacterial Type Strains, Phase II (KMG-II): from individual species to whole genera.</title>
        <authorList>
            <person name="Goeker M."/>
        </authorList>
    </citation>
    <scope>NUCLEOTIDE SEQUENCE [LARGE SCALE GENOMIC DNA]</scope>
    <source>
        <strain evidence="1 2">YU 961-1</strain>
    </source>
</reference>
<organism evidence="1 2">
    <name type="scientific">Actinokineospora auranticolor</name>
    <dbReference type="NCBI Taxonomy" id="155976"/>
    <lineage>
        <taxon>Bacteria</taxon>
        <taxon>Bacillati</taxon>
        <taxon>Actinomycetota</taxon>
        <taxon>Actinomycetes</taxon>
        <taxon>Pseudonocardiales</taxon>
        <taxon>Pseudonocardiaceae</taxon>
        <taxon>Actinokineospora</taxon>
    </lineage>
</organism>
<keyword evidence="2" id="KW-1185">Reference proteome</keyword>
<dbReference type="AlphaFoldDB" id="A0A2S6GJA2"/>
<dbReference type="Proteomes" id="UP000239203">
    <property type="component" value="Unassembled WGS sequence"/>
</dbReference>
<protein>
    <submittedName>
        <fullName evidence="1">Uncharacterized protein</fullName>
    </submittedName>
</protein>
<comment type="caution">
    <text evidence="1">The sequence shown here is derived from an EMBL/GenBank/DDBJ whole genome shotgun (WGS) entry which is preliminary data.</text>
</comment>
<name>A0A2S6GJA2_9PSEU</name>
<gene>
    <name evidence="1" type="ORF">CLV40_11578</name>
</gene>
<evidence type="ECO:0000313" key="2">
    <source>
        <dbReference type="Proteomes" id="UP000239203"/>
    </source>
</evidence>
<evidence type="ECO:0000313" key="1">
    <source>
        <dbReference type="EMBL" id="PPK65231.1"/>
    </source>
</evidence>